<feature type="transmembrane region" description="Helical" evidence="7">
    <location>
        <begin position="172"/>
        <end position="193"/>
    </location>
</feature>
<keyword evidence="10" id="KW-1185">Reference proteome</keyword>
<dbReference type="InterPro" id="IPR018511">
    <property type="entry name" value="Hemolysin-typ_Ca-bd_CS"/>
</dbReference>
<dbReference type="InterPro" id="IPR003644">
    <property type="entry name" value="Calx_beta"/>
</dbReference>
<keyword evidence="3" id="KW-0732">Signal</keyword>
<dbReference type="Gene3D" id="2.150.10.10">
    <property type="entry name" value="Serralysin-like metalloprotease, C-terminal"/>
    <property type="match status" value="11"/>
</dbReference>
<dbReference type="SMART" id="SM00112">
    <property type="entry name" value="CA"/>
    <property type="match status" value="5"/>
</dbReference>
<dbReference type="GO" id="GO:0016020">
    <property type="term" value="C:membrane"/>
    <property type="evidence" value="ECO:0007669"/>
    <property type="project" value="InterPro"/>
</dbReference>
<dbReference type="Proteomes" id="UP000575068">
    <property type="component" value="Unassembled WGS sequence"/>
</dbReference>
<feature type="compositionally biased region" description="Low complexity" evidence="6">
    <location>
        <begin position="2227"/>
        <end position="2278"/>
    </location>
</feature>
<dbReference type="Pfam" id="PF03160">
    <property type="entry name" value="Calx-beta"/>
    <property type="match status" value="1"/>
</dbReference>
<dbReference type="Pfam" id="PF00353">
    <property type="entry name" value="HemolysinCabind"/>
    <property type="match status" value="19"/>
</dbReference>
<accession>A0A840HYA0</accession>
<comment type="caution">
    <text evidence="9">The sequence shown here is derived from an EMBL/GenBank/DDBJ whole genome shotgun (WGS) entry which is preliminary data.</text>
</comment>
<evidence type="ECO:0000256" key="5">
    <source>
        <dbReference type="ARBA" id="ARBA00022837"/>
    </source>
</evidence>
<dbReference type="InterPro" id="IPR015919">
    <property type="entry name" value="Cadherin-like_sf"/>
</dbReference>
<reference evidence="9 10" key="1">
    <citation type="submission" date="2020-08" db="EMBL/GenBank/DDBJ databases">
        <title>Genomic Encyclopedia of Type Strains, Phase IV (KMG-IV): sequencing the most valuable type-strain genomes for metagenomic binning, comparative biology and taxonomic classification.</title>
        <authorList>
            <person name="Goeker M."/>
        </authorList>
    </citation>
    <scope>NUCLEOTIDE SEQUENCE [LARGE SCALE GENOMIC DNA]</scope>
    <source>
        <strain evidence="9 10">DSM 7465</strain>
    </source>
</reference>
<feature type="region of interest" description="Disordered" evidence="6">
    <location>
        <begin position="2217"/>
        <end position="2291"/>
    </location>
</feature>
<dbReference type="EMBL" id="JACHOV010000012">
    <property type="protein sequence ID" value="MBB4642631.1"/>
    <property type="molecule type" value="Genomic_DNA"/>
</dbReference>
<dbReference type="InterPro" id="IPR011049">
    <property type="entry name" value="Serralysin-like_metalloprot_C"/>
</dbReference>
<dbReference type="CDD" id="cd11304">
    <property type="entry name" value="Cadherin_repeat"/>
    <property type="match status" value="4"/>
</dbReference>
<comment type="subcellular location">
    <subcellularLocation>
        <location evidence="1">Secreted</location>
    </subcellularLocation>
</comment>
<keyword evidence="4" id="KW-0677">Repeat</keyword>
<evidence type="ECO:0000313" key="10">
    <source>
        <dbReference type="Proteomes" id="UP000575068"/>
    </source>
</evidence>
<dbReference type="Pfam" id="PF17963">
    <property type="entry name" value="Big_9"/>
    <property type="match status" value="1"/>
</dbReference>
<dbReference type="GO" id="GO:0005576">
    <property type="term" value="C:extracellular region"/>
    <property type="evidence" value="ECO:0007669"/>
    <property type="project" value="UniProtKB-SubCell"/>
</dbReference>
<name>A0A840HYA0_9SPHN</name>
<dbReference type="PROSITE" id="PS50268">
    <property type="entry name" value="CADHERIN_2"/>
    <property type="match status" value="4"/>
</dbReference>
<feature type="transmembrane region" description="Helical" evidence="7">
    <location>
        <begin position="145"/>
        <end position="165"/>
    </location>
</feature>
<feature type="domain" description="Cadherin" evidence="8">
    <location>
        <begin position="2099"/>
        <end position="2194"/>
    </location>
</feature>
<dbReference type="Gene3D" id="2.60.40.3440">
    <property type="match status" value="1"/>
</dbReference>
<evidence type="ECO:0000256" key="6">
    <source>
        <dbReference type="SAM" id="MobiDB-lite"/>
    </source>
</evidence>
<dbReference type="RefSeq" id="WP_184476895.1">
    <property type="nucleotide sequence ID" value="NZ_JACHOV010000012.1"/>
</dbReference>
<dbReference type="Pfam" id="PF00028">
    <property type="entry name" value="Cadherin"/>
    <property type="match status" value="2"/>
</dbReference>
<keyword evidence="5" id="KW-0106">Calcium</keyword>
<feature type="domain" description="Cadherin" evidence="8">
    <location>
        <begin position="3058"/>
        <end position="3167"/>
    </location>
</feature>
<sequence length="4110" mass="419514">MAGGNELTGVVYSAALKTLGDNLGDVLDGVIGRQSEIQAAKDAFSATGHEFLSNLKSAGIGAVSSFLTAELVNAIGLDGFTGQLANSASGAYVSAIIEALPELVSGAQKLGDVLGSVNVGNVIGGFVGSFLASKVISFDTVGGQIGASVGAALAPIGVTALLAPAGLALTPIGFAVVAFVGFIVGGLIGSLFGGTPSSWADAQWSEGEGKFIVANVRSKKGGSKDAARSLASSASETFNAVLAATGGTLLEPAAVQSGSYGMRGKKFVYKPKKGGDITERFSGEDAATRAIGYGVYTGLADPDFKIAGGDIYVKRALYNMFEMGGLDPRNFDTNVLLGNISAAQQYESYLANSSVINALVSAEPNSVFAIETLLTLARADELGLTRRAASDWFGGFSYLMGEAQTSAANVEFGFDYDPYSGQISRLTGVGDYVLGDAIDIAGQTTIEGTTAGETIDLRTGSLADQRGFTVNGHLSNDIAATGSDFTTLTTSVTFAAADWRKTVTVTVANDGLAEATESFLGRLSNAPDMQIMGGEAVATIVDGTAALPTLMVGNSYAWENDGYAVFRLSLSKAASSAVTVALALANDKASGLGVDYGSTGAANIQVSTDGVNWTNATSATFAAGVTQLFVRTAIVADNVANPAYVGPVIYNGQVITPGNGEPEFLNIEANERFTLKATVTAGAAALANGASVVSGTGTIVDGAGTEPLVWIDNVVLDEASGQARFTLSRSRTMAASTTVDFATADNRVLDIDVAATVDGGDGNDTIYASNRGDNIFGGAGSDTLYGGRLDDWLLGGDGDDVLDAGTADQNALGGDGNYLNGGAGNDILKGREGSDWLEGGDGVDTLTGGAGDDVLAGGASDGDSLKGAAGGDYYLFRLGDGKDVVEDGLNAAGSTDGLYTAVQQKNSNADLKDWTGSSIYSENGAPLNGSDRVVFGAGIGLGDIVLVRSGTSGAPGMDLIIKIAQNGVLTGDELTLTGWFDSYKKVEWLEFADGQAIRVGDFTSFVVGTAENDVIIGTDGNDFVVGGDGDDRLQLLGGDDVGIGGRGHDEIGGDDGNDILVGGSDSDMILGGSGNDLLSGDGADDDLYGGLGNDLLTGGHGNDMIVGGVGNDVVRISRGDGLDTLIDDYAGTWEVVSTGNGWNTAGGYTYDSATNRVLRNGTEVVFDGSNWLGRFNYDYNTATGIGTLSRLVPAAGGQVGKDVSTSDSDALEFDMGINIQDLVMQRSGNDLLIGISTENAGTQSFASIGDQIVLKDWFVSTTANSPIERFVFAATGTQDMTATAAGVQGTDANNTLTGTASVDWITGGAGDDTVNGGDGNDILNGNTGQDSVTGGTGADVLYGGSGDDILIGGAGADILSGGADSDTASYAGASGAVYAYLDNAAVNAGDATGDSFASIENLTGGAGADHLGGDAGENVLSGGSGADNDVLMGGLGDDIYTYDVSTGSDIIQDGKFAVEQIVNAQGVLVGPDGTPNNGYYTVGWTYLGKSGKFYQYRLLVTIAATGEVALDGTYSYTSSQASAPAPSTWALTDWKNGFARVGSSVQVTREKFDASVAGGDDTLELGSGISLSDLSASWSGNDLVLSARGTVTIKNQAVANQQVETLQLHDGLSADLRNLRLNSNGVDGVDDLILGSTGNDTLSGLTGNDALSGAAGNDTLSGGDGDDDLEGGAGADTLSGDAGIDTARYVRSSAAVTVNLNLTTAQSGGDAAGDILSGIENVTGSIIGDDVLTGDANGNVLNGLDGNDTLTGNGGDDVLIGDIGNDTLDGGDGSDNMSAGDGNDTASGGIGNDIIDGGAGVDIIHGDAGNDQLVAGDGDDTVYGDGGDDVVIGDAGNDGLWGGDGNDQLTGGLGDDMLQGGLNDDVYLFSKDSGLDTVVDASGVNQIIFDATVAYGDIWLARTGNDLLITIAGGTTKVTLSNFYAASNPTTVRRIATQTHAIYLAYAQPLIDQMSAVALAAPASVPAAITNAAAGYWWAGGLAAPVVTDIALVASEDVTTSIQASGVVDHDGNITGYQIGQNAAHGTVTLDTATGQFTYLGAADYFGPDSFTIIVTDADQHSAEFTVDVTVNPVNDAPTDISYALLPPSLDGIPENQTGIIVGDLAATDVDLPQDSDFGQSIFTTSDSRFEVIGGKTLKLRAGQALDFEATPTVQVSVTATDRNGAGLSFTKTLTFAVADGIDIINGTAANDTLSGAAGIDQIYGFDGNDTLAGNGGDDLLDGGNGDDSLSGGDGNDALTGGSGIDTLDGGIGDDTLSGGSQNDTLSSGSGNDNLSGDANDDTLYGDAGNDTLNGGDGNDFLIGGAGADALVGGLGTDIASYRWNSLNALATAGITVNLSNAAANTGNAIGDTHSGVEGLEGTEYNDNLTGDANANPLYGAGGDDLIYGGNGNDSLYGQAGYDTLYGDGGNDILDGSDGDDIIHGGSGNDTLTGGNGNDQLFADDGDDVLDGGAGSDTMTGGAGNDTYVILTTSGADTINNYHIDLSENDLLGYQGTIQDKDLWFEHIGDDLVITVVATGTVTTIKDWFATASLAAQTNYQIKFIQANASNVINVNGLIDLMATKTKPTTIAARDALMADTNYYTSWQTYWGNNPPPVVSAIANQMMSEDTPLAISITASDTLDGSTPSAPNSVGLVYKVYNKTTGLEDYSLIQSVSFGSPDAFYQRTATITPVANAYGTAQVVIWAYDGGGRYSQQQAFDVTVGAKADMPAITLAKAGAALDGKGSFHGGQTIPLSINVNFPDTDGSEAQTILITGVPAGLSLNKGTYNSGTATWTLTSAQLSGLALTGPAAYYQDFNLSVTAKAVENSNGDTATTTAVSVPVIVNAAPTDIGVSGSIIENPAYGAGGVTVAAVDPDGGSFIYSLTDNASGRFAINSSTGAITVATSTPSQIDYEASASHVYSITVQAIDNGGLSYTKTLSVAIADQNERPTFTATGPFGINENVGTGTVVGTVAASDVDSYTASYGTRRYYFAGGSARASADGAFSVSSTSADGKFQINATTGQITVVGGINYEALGSNKYYNETVYVTDDLNNSTARMNSTTVRININDLNEAPTLNPLSITVNEQPGNATSWQWRMLASDPDSDPAKKNFYYTLSGTNSDYFLINSSTGQISLAKSLNYEDASQPKSFNLTVGLWDQGNGGGNYVQSTFAVTAVNNVNEAPSASISGTFTYGGGGTYPPMPPLISATITGYDPDTNSAFNTFSGGYVTNYQEWNGSSWITPDQPTATSTSTPGTWSIFYVPQRSPARFNYYVVSSGQSSQIYSITITVGSSFAAPLVLDLDGDGVELASPQSSTIRFDMDADGVRDITGWAAADDGLLAIDLNGNGMIDDVSEISFQPDLEGAVSDLEGLRAYDSNNDGLFDTNDARFADFRIWQDLDQDGVSDSGELKSLDEAGIAAINLTLTITGQTWDSVSLDNLVYGYSDFVRTDGSVGTIGDAFFSYLRDGEMNTIIGSHVEAVGIDFNGNGVSITDLSGTTIAFDQANGGAVVPSAWVGTGDALLGMDINGDGLIGSGAELALGDQSFSLNPLRGLDENSDGRLDANDSRFGELLLWQDANQDGVSQASEMKSLSQAGISALVLPGIATPFTLGIGESRAIDSFTVEFTDGSTGSASNLLLAYTEPQIAAPIVLDFDEDGAGLVPLAGSPTKFDMNGDGILDQTGWIEQGDALLALDRNSNGVIDNISEISFVGDKAGAQTDLEGLVAFDSNGNGILDAGDTQYGNFRLWFDGDIDGLTDTGELKTLAEAGVTSISLTGAPTGEATGIAGANVVYNIASYTLTGGRQGRVLDAGFAYSAGTGGTTDPDGGEGGETPSVPPPPAITLQSSQWDGKSKHYRIASASGGLHVIPSKAQGAFDARAGLIAPAAIVEFRNRSFGMMSAILVDLDGDGLEARRKGKTKANFDMDGDGVADNTGWVSGKDGMLVIDRNGDGEITAASEISFLTEKANAKSAWEGLAELDTSRDGKISALDTRFGDLKIWADGNANGVTDDGELKTLTELGIKEIGLSANAVSSETKLGRNLPLSTAAFTWDSGVTGTIGNVALAFDPSSVEETSSPELSRGTVSAQLGASLLMQAMSRFGAGSTDDLSHGTQEYGRERLDFFAARAA</sequence>
<feature type="region of interest" description="Disordered" evidence="6">
    <location>
        <begin position="3801"/>
        <end position="3822"/>
    </location>
</feature>
<dbReference type="InterPro" id="IPR038081">
    <property type="entry name" value="CalX-like_sf"/>
</dbReference>
<feature type="domain" description="Cadherin" evidence="8">
    <location>
        <begin position="2838"/>
        <end position="2934"/>
    </location>
</feature>
<keyword evidence="7" id="KW-1133">Transmembrane helix</keyword>
<dbReference type="Gene3D" id="2.60.40.60">
    <property type="entry name" value="Cadherins"/>
    <property type="match status" value="3"/>
</dbReference>
<dbReference type="PROSITE" id="PS00330">
    <property type="entry name" value="HEMOLYSIN_CALCIUM"/>
    <property type="match status" value="17"/>
</dbReference>
<evidence type="ECO:0000256" key="3">
    <source>
        <dbReference type="ARBA" id="ARBA00022729"/>
    </source>
</evidence>
<proteinExistence type="predicted"/>
<dbReference type="PANTHER" id="PTHR38340">
    <property type="entry name" value="S-LAYER PROTEIN"/>
    <property type="match status" value="1"/>
</dbReference>
<evidence type="ECO:0000256" key="1">
    <source>
        <dbReference type="ARBA" id="ARBA00004613"/>
    </source>
</evidence>
<keyword evidence="2" id="KW-0964">Secreted</keyword>
<keyword evidence="7" id="KW-0472">Membrane</keyword>
<feature type="domain" description="Cadherin" evidence="8">
    <location>
        <begin position="2934"/>
        <end position="3059"/>
    </location>
</feature>
<evidence type="ECO:0000256" key="7">
    <source>
        <dbReference type="SAM" id="Phobius"/>
    </source>
</evidence>
<dbReference type="InterPro" id="IPR001343">
    <property type="entry name" value="Hemolysn_Ca-bd"/>
</dbReference>
<gene>
    <name evidence="9" type="ORF">HNQ99_002967</name>
</gene>
<feature type="region of interest" description="Disordered" evidence="6">
    <location>
        <begin position="2424"/>
        <end position="2448"/>
    </location>
</feature>
<dbReference type="GO" id="GO:0005509">
    <property type="term" value="F:calcium ion binding"/>
    <property type="evidence" value="ECO:0007669"/>
    <property type="project" value="InterPro"/>
</dbReference>
<dbReference type="Gene3D" id="2.60.40.2030">
    <property type="match status" value="2"/>
</dbReference>
<dbReference type="SUPFAM" id="SSF51120">
    <property type="entry name" value="beta-Roll"/>
    <property type="match status" value="11"/>
</dbReference>
<protein>
    <submittedName>
        <fullName evidence="9">Ca2+-binding RTX toxin-like protein</fullName>
    </submittedName>
</protein>
<evidence type="ECO:0000256" key="4">
    <source>
        <dbReference type="ARBA" id="ARBA00022737"/>
    </source>
</evidence>
<dbReference type="InterPro" id="IPR002126">
    <property type="entry name" value="Cadherin-like_dom"/>
</dbReference>
<evidence type="ECO:0000256" key="2">
    <source>
        <dbReference type="ARBA" id="ARBA00022525"/>
    </source>
</evidence>
<dbReference type="GO" id="GO:0007154">
    <property type="term" value="P:cell communication"/>
    <property type="evidence" value="ECO:0007669"/>
    <property type="project" value="InterPro"/>
</dbReference>
<organism evidence="9 10">
    <name type="scientific">Rhizorhapis suberifaciens</name>
    <name type="common">corky root of lettuce</name>
    <dbReference type="NCBI Taxonomy" id="13656"/>
    <lineage>
        <taxon>Bacteria</taxon>
        <taxon>Pseudomonadati</taxon>
        <taxon>Pseudomonadota</taxon>
        <taxon>Alphaproteobacteria</taxon>
        <taxon>Sphingomonadales</taxon>
        <taxon>Sphingomonadaceae</taxon>
        <taxon>Rhizorhapis</taxon>
    </lineage>
</organism>
<dbReference type="InterPro" id="IPR050557">
    <property type="entry name" value="RTX_toxin/Mannuronan_C5-epim"/>
</dbReference>
<evidence type="ECO:0000313" key="9">
    <source>
        <dbReference type="EMBL" id="MBB4642631.1"/>
    </source>
</evidence>
<dbReference type="PRINTS" id="PR00313">
    <property type="entry name" value="CABNDNGRPT"/>
</dbReference>
<dbReference type="SUPFAM" id="SSF49313">
    <property type="entry name" value="Cadherin-like"/>
    <property type="match status" value="4"/>
</dbReference>
<evidence type="ECO:0000259" key="8">
    <source>
        <dbReference type="PROSITE" id="PS50268"/>
    </source>
</evidence>
<dbReference type="SUPFAM" id="SSF141072">
    <property type="entry name" value="CalX-like"/>
    <property type="match status" value="1"/>
</dbReference>
<keyword evidence="7" id="KW-0812">Transmembrane</keyword>
<dbReference type="GO" id="GO:0007156">
    <property type="term" value="P:homophilic cell adhesion via plasma membrane adhesion molecules"/>
    <property type="evidence" value="ECO:0007669"/>
    <property type="project" value="InterPro"/>
</dbReference>
<dbReference type="PANTHER" id="PTHR38340:SF1">
    <property type="entry name" value="S-LAYER PROTEIN"/>
    <property type="match status" value="1"/>
</dbReference>